<gene>
    <name evidence="1" type="ORF">HJA_09094</name>
</gene>
<keyword evidence="1" id="KW-0449">Lipoprotein</keyword>
<dbReference type="AlphaFoldDB" id="A0A059FD35"/>
<reference evidence="1 2" key="1">
    <citation type="journal article" date="2014" name="Antonie Van Leeuwenhoek">
        <title>Hyphomonas beringensis sp. nov. and Hyphomonas chukchiensis sp. nov., isolated from surface seawater of the Bering Sea and Chukchi Sea.</title>
        <authorList>
            <person name="Li C."/>
            <person name="Lai Q."/>
            <person name="Li G."/>
            <person name="Dong C."/>
            <person name="Wang J."/>
            <person name="Liao Y."/>
            <person name="Shao Z."/>
        </authorList>
    </citation>
    <scope>NUCLEOTIDE SEQUENCE [LARGE SCALE GENOMIC DNA]</scope>
    <source>
        <strain evidence="1 2">VP2</strain>
    </source>
</reference>
<name>A0A059FD35_9PROT</name>
<organism evidence="1 2">
    <name type="scientific">Hyphomonas jannaschiana VP2</name>
    <dbReference type="NCBI Taxonomy" id="1280952"/>
    <lineage>
        <taxon>Bacteria</taxon>
        <taxon>Pseudomonadati</taxon>
        <taxon>Pseudomonadota</taxon>
        <taxon>Alphaproteobacteria</taxon>
        <taxon>Hyphomonadales</taxon>
        <taxon>Hyphomonadaceae</taxon>
        <taxon>Hyphomonas</taxon>
    </lineage>
</organism>
<evidence type="ECO:0000313" key="2">
    <source>
        <dbReference type="Proteomes" id="UP000024816"/>
    </source>
</evidence>
<dbReference type="Proteomes" id="UP000024816">
    <property type="component" value="Unassembled WGS sequence"/>
</dbReference>
<comment type="caution">
    <text evidence="1">The sequence shown here is derived from an EMBL/GenBank/DDBJ whole genome shotgun (WGS) entry which is preliminary data.</text>
</comment>
<dbReference type="STRING" id="1280952.HJA_09094"/>
<dbReference type="EMBL" id="ARYJ01000005">
    <property type="protein sequence ID" value="KCZ88512.1"/>
    <property type="molecule type" value="Genomic_DNA"/>
</dbReference>
<dbReference type="PATRIC" id="fig|1280952.3.peg.1813"/>
<protein>
    <submittedName>
        <fullName evidence="1">Putative lipoprotein</fullName>
    </submittedName>
</protein>
<evidence type="ECO:0000313" key="1">
    <source>
        <dbReference type="EMBL" id="KCZ88512.1"/>
    </source>
</evidence>
<proteinExistence type="predicted"/>
<sequence>MTGTRFAEKTCKTQAAWDAFDDYTNSNAKEQTDKFQRLNSGCSTQAEGSCS</sequence>
<keyword evidence="2" id="KW-1185">Reference proteome</keyword>
<accession>A0A059FD35</accession>